<evidence type="ECO:0000313" key="8">
    <source>
        <dbReference type="EMBL" id="KZS90136.1"/>
    </source>
</evidence>
<evidence type="ECO:0000259" key="7">
    <source>
        <dbReference type="PROSITE" id="PS50850"/>
    </source>
</evidence>
<evidence type="ECO:0000256" key="2">
    <source>
        <dbReference type="ARBA" id="ARBA00022692"/>
    </source>
</evidence>
<keyword evidence="2 6" id="KW-0812">Transmembrane</keyword>
<feature type="domain" description="Major facilitator superfamily (MFS) profile" evidence="7">
    <location>
        <begin position="115"/>
        <end position="547"/>
    </location>
</feature>
<accession>A0A164R0D3</accession>
<feature type="transmembrane region" description="Helical" evidence="6">
    <location>
        <begin position="350"/>
        <end position="369"/>
    </location>
</feature>
<dbReference type="AlphaFoldDB" id="A0A164R0D3"/>
<feature type="region of interest" description="Disordered" evidence="5">
    <location>
        <begin position="1"/>
        <end position="73"/>
    </location>
</feature>
<dbReference type="InterPro" id="IPR011701">
    <property type="entry name" value="MFS"/>
</dbReference>
<feature type="transmembrane region" description="Helical" evidence="6">
    <location>
        <begin position="463"/>
        <end position="483"/>
    </location>
</feature>
<feature type="transmembrane region" description="Helical" evidence="6">
    <location>
        <begin position="389"/>
        <end position="408"/>
    </location>
</feature>
<dbReference type="GO" id="GO:0022857">
    <property type="term" value="F:transmembrane transporter activity"/>
    <property type="evidence" value="ECO:0007669"/>
    <property type="project" value="InterPro"/>
</dbReference>
<dbReference type="Proteomes" id="UP000076722">
    <property type="component" value="Unassembled WGS sequence"/>
</dbReference>
<dbReference type="PROSITE" id="PS50850">
    <property type="entry name" value="MFS"/>
    <property type="match status" value="1"/>
</dbReference>
<dbReference type="GO" id="GO:0005886">
    <property type="term" value="C:plasma membrane"/>
    <property type="evidence" value="ECO:0007669"/>
    <property type="project" value="TreeGrafter"/>
</dbReference>
<proteinExistence type="predicted"/>
<feature type="transmembrane region" description="Helical" evidence="6">
    <location>
        <begin position="242"/>
        <end position="268"/>
    </location>
</feature>
<evidence type="ECO:0000256" key="3">
    <source>
        <dbReference type="ARBA" id="ARBA00022989"/>
    </source>
</evidence>
<organism evidence="8 9">
    <name type="scientific">Sistotremastrum niveocremeum HHB9708</name>
    <dbReference type="NCBI Taxonomy" id="1314777"/>
    <lineage>
        <taxon>Eukaryota</taxon>
        <taxon>Fungi</taxon>
        <taxon>Dikarya</taxon>
        <taxon>Basidiomycota</taxon>
        <taxon>Agaricomycotina</taxon>
        <taxon>Agaricomycetes</taxon>
        <taxon>Sistotremastrales</taxon>
        <taxon>Sistotremastraceae</taxon>
        <taxon>Sertulicium</taxon>
        <taxon>Sertulicium niveocremeum</taxon>
    </lineage>
</organism>
<dbReference type="PANTHER" id="PTHR23502:SF74">
    <property type="entry name" value="MAJOR FACILITATOR SUPERFAMILY (MFS) PROFILE DOMAIN-CONTAINING PROTEIN"/>
    <property type="match status" value="1"/>
</dbReference>
<keyword evidence="4 6" id="KW-0472">Membrane</keyword>
<dbReference type="FunFam" id="1.20.1250.20:FF:000011">
    <property type="entry name" value="MFS multidrug transporter, putative"/>
    <property type="match status" value="1"/>
</dbReference>
<dbReference type="InterPro" id="IPR036259">
    <property type="entry name" value="MFS_trans_sf"/>
</dbReference>
<sequence length="561" mass="61060">MESLPVSRAPSDNTLVGQHHLSPELEQEIKDDELAFEAYGGDDPHDPHPYHPSAPSETHFGSKLPSSLDLEESPTVTATATLVEGTGIGKKDPDLVTWDVDDPQNPQNFTFSRKIFITILISVLTINVTFASSAPSTATLAIAETFGISDELSILVTSLFLCGYIGGPILWSGLSELYGRRIVFVITMLIYTLFTLGQALAQNPQTLLVTRFFAGLFASAPLANGGGALADIWGPVGRGPAIAAFTASVFIGPIIGPIVGGFVVTSYLGWRWVFWVLIIFSGACWALTTLFLPETFSPVLLQRKARALRKADPIANAHKYAEHERSDWTLSGILRRTILRPFSMMIQEPILVLITLYLAVVYGLIYALFEVFPIVFSEVRDIPARLTGLTFIGVGIGSTIGAFIAYLQGRKFVGLVEKWRGHPPPEARLDGAMIGGPLLVVSIFWLGWTGAYKSVPWYVPELATIPLGCAIALVFISFSSYIVDTYLMYAASALAGNAMVRSAVGAAFPLFTNQMFHNLGVQWASTLIGCIAILMAPMPFIFYKYGPWIRTHSGFAPCIVR</sequence>
<comment type="subcellular location">
    <subcellularLocation>
        <location evidence="1">Membrane</location>
        <topology evidence="1">Multi-pass membrane protein</topology>
    </subcellularLocation>
</comment>
<evidence type="ECO:0000256" key="1">
    <source>
        <dbReference type="ARBA" id="ARBA00004141"/>
    </source>
</evidence>
<evidence type="ECO:0000256" key="5">
    <source>
        <dbReference type="SAM" id="MobiDB-lite"/>
    </source>
</evidence>
<dbReference type="SUPFAM" id="SSF103473">
    <property type="entry name" value="MFS general substrate transporter"/>
    <property type="match status" value="1"/>
</dbReference>
<feature type="transmembrane region" description="Helical" evidence="6">
    <location>
        <begin position="523"/>
        <end position="543"/>
    </location>
</feature>
<evidence type="ECO:0000313" key="9">
    <source>
        <dbReference type="Proteomes" id="UP000076722"/>
    </source>
</evidence>
<feature type="transmembrane region" description="Helical" evidence="6">
    <location>
        <begin position="490"/>
        <end position="511"/>
    </location>
</feature>
<feature type="transmembrane region" description="Helical" evidence="6">
    <location>
        <begin position="182"/>
        <end position="200"/>
    </location>
</feature>
<feature type="transmembrane region" description="Helical" evidence="6">
    <location>
        <begin position="115"/>
        <end position="132"/>
    </location>
</feature>
<feature type="transmembrane region" description="Helical" evidence="6">
    <location>
        <begin position="274"/>
        <end position="301"/>
    </location>
</feature>
<gene>
    <name evidence="8" type="ORF">SISNIDRAFT_444434</name>
</gene>
<dbReference type="STRING" id="1314777.A0A164R0D3"/>
<protein>
    <submittedName>
        <fullName evidence="8">MFS polyamine transporter</fullName>
    </submittedName>
</protein>
<reference evidence="8 9" key="1">
    <citation type="journal article" date="2016" name="Mol. Biol. Evol.">
        <title>Comparative Genomics of Early-Diverging Mushroom-Forming Fungi Provides Insights into the Origins of Lignocellulose Decay Capabilities.</title>
        <authorList>
            <person name="Nagy L.G."/>
            <person name="Riley R."/>
            <person name="Tritt A."/>
            <person name="Adam C."/>
            <person name="Daum C."/>
            <person name="Floudas D."/>
            <person name="Sun H."/>
            <person name="Yadav J.S."/>
            <person name="Pangilinan J."/>
            <person name="Larsson K.H."/>
            <person name="Matsuura K."/>
            <person name="Barry K."/>
            <person name="Labutti K."/>
            <person name="Kuo R."/>
            <person name="Ohm R.A."/>
            <person name="Bhattacharya S.S."/>
            <person name="Shirouzu T."/>
            <person name="Yoshinaga Y."/>
            <person name="Martin F.M."/>
            <person name="Grigoriev I.V."/>
            <person name="Hibbett D.S."/>
        </authorList>
    </citation>
    <scope>NUCLEOTIDE SEQUENCE [LARGE SCALE GENOMIC DNA]</scope>
    <source>
        <strain evidence="8 9">HHB9708</strain>
    </source>
</reference>
<keyword evidence="9" id="KW-1185">Reference proteome</keyword>
<dbReference type="CDD" id="cd17323">
    <property type="entry name" value="MFS_Tpo1_MDR_like"/>
    <property type="match status" value="1"/>
</dbReference>
<evidence type="ECO:0000256" key="6">
    <source>
        <dbReference type="SAM" id="Phobius"/>
    </source>
</evidence>
<evidence type="ECO:0000256" key="4">
    <source>
        <dbReference type="ARBA" id="ARBA00023136"/>
    </source>
</evidence>
<name>A0A164R0D3_9AGAM</name>
<feature type="transmembrane region" description="Helical" evidence="6">
    <location>
        <begin position="152"/>
        <end position="170"/>
    </location>
</feature>
<feature type="compositionally biased region" description="Acidic residues" evidence="5">
    <location>
        <begin position="25"/>
        <end position="35"/>
    </location>
</feature>
<dbReference type="OrthoDB" id="9986881at2759"/>
<dbReference type="Pfam" id="PF07690">
    <property type="entry name" value="MFS_1"/>
    <property type="match status" value="1"/>
</dbReference>
<dbReference type="PANTHER" id="PTHR23502">
    <property type="entry name" value="MAJOR FACILITATOR SUPERFAMILY"/>
    <property type="match status" value="1"/>
</dbReference>
<feature type="transmembrane region" description="Helical" evidence="6">
    <location>
        <begin position="212"/>
        <end position="230"/>
    </location>
</feature>
<dbReference type="InterPro" id="IPR020846">
    <property type="entry name" value="MFS_dom"/>
</dbReference>
<dbReference type="Gene3D" id="1.20.1250.20">
    <property type="entry name" value="MFS general substrate transporter like domains"/>
    <property type="match status" value="1"/>
</dbReference>
<keyword evidence="3 6" id="KW-1133">Transmembrane helix</keyword>
<feature type="transmembrane region" description="Helical" evidence="6">
    <location>
        <begin position="429"/>
        <end position="451"/>
    </location>
</feature>
<dbReference type="EMBL" id="KV419423">
    <property type="protein sequence ID" value="KZS90136.1"/>
    <property type="molecule type" value="Genomic_DNA"/>
</dbReference>